<feature type="region of interest" description="Disordered" evidence="1">
    <location>
        <begin position="102"/>
        <end position="138"/>
    </location>
</feature>
<name>A0AAV8FD73_9POAL</name>
<sequence>MTQQQNLQPLLSTNEEEEEEALSLSDFPLKPNSPSNKLNLIPNSTTDDFEFRISFSATETDFQAEMCAADDVFCNGTILPLRPSVSSHTDSMDLSISSGTILSTSRSASSSSSGSSSYCVSRSHSTKSVPGTLPIPDPPRRSVSNNFFYAFPSPSPQIRTGARKSNVTSGRKSTSSVPGTILRLGVLPTPEIDIRSRRTNEKKPNTVEKKPNGLEKKQLGFGGYGFGCNCVPDDVVEPVGMPVNWSKTEAPKKKKNGGDEEERKVEKKGFDLKFNLKRRESLCRTRIFNWFEELSIGKTSHQI</sequence>
<feature type="region of interest" description="Disordered" evidence="1">
    <location>
        <begin position="1"/>
        <end position="41"/>
    </location>
</feature>
<evidence type="ECO:0000313" key="3">
    <source>
        <dbReference type="Proteomes" id="UP001140206"/>
    </source>
</evidence>
<dbReference type="Proteomes" id="UP001140206">
    <property type="component" value="Chromosome 2"/>
</dbReference>
<dbReference type="AlphaFoldDB" id="A0AAV8FD73"/>
<feature type="region of interest" description="Disordered" evidence="1">
    <location>
        <begin position="158"/>
        <end position="177"/>
    </location>
</feature>
<dbReference type="PANTHER" id="PTHR33922:SF2">
    <property type="entry name" value="OS07G0589600 PROTEIN"/>
    <property type="match status" value="1"/>
</dbReference>
<dbReference type="PANTHER" id="PTHR33922">
    <property type="entry name" value="OS01G0888066 PROTEIN-RELATED"/>
    <property type="match status" value="1"/>
</dbReference>
<feature type="region of interest" description="Disordered" evidence="1">
    <location>
        <begin position="246"/>
        <end position="265"/>
    </location>
</feature>
<keyword evidence="3" id="KW-1185">Reference proteome</keyword>
<evidence type="ECO:0000313" key="2">
    <source>
        <dbReference type="EMBL" id="KAJ4791495.1"/>
    </source>
</evidence>
<evidence type="ECO:0000256" key="1">
    <source>
        <dbReference type="SAM" id="MobiDB-lite"/>
    </source>
</evidence>
<reference evidence="2" key="1">
    <citation type="submission" date="2022-08" db="EMBL/GenBank/DDBJ databases">
        <authorList>
            <person name="Marques A."/>
        </authorList>
    </citation>
    <scope>NUCLEOTIDE SEQUENCE</scope>
    <source>
        <strain evidence="2">RhyPub2mFocal</strain>
        <tissue evidence="2">Leaves</tissue>
    </source>
</reference>
<feature type="compositionally biased region" description="Polar residues" evidence="1">
    <location>
        <begin position="1"/>
        <end position="13"/>
    </location>
</feature>
<feature type="compositionally biased region" description="Polar residues" evidence="1">
    <location>
        <begin position="163"/>
        <end position="177"/>
    </location>
</feature>
<comment type="caution">
    <text evidence="2">The sequence shown here is derived from an EMBL/GenBank/DDBJ whole genome shotgun (WGS) entry which is preliminary data.</text>
</comment>
<accession>A0AAV8FD73</accession>
<protein>
    <submittedName>
        <fullName evidence="2">Uncharacterized protein</fullName>
    </submittedName>
</protein>
<proteinExistence type="predicted"/>
<feature type="compositionally biased region" description="Polar residues" evidence="1">
    <location>
        <begin position="32"/>
        <end position="41"/>
    </location>
</feature>
<feature type="compositionally biased region" description="Low complexity" evidence="1">
    <location>
        <begin position="102"/>
        <end position="123"/>
    </location>
</feature>
<feature type="compositionally biased region" description="Basic and acidic residues" evidence="1">
    <location>
        <begin position="256"/>
        <end position="265"/>
    </location>
</feature>
<organism evidence="2 3">
    <name type="scientific">Rhynchospora pubera</name>
    <dbReference type="NCBI Taxonomy" id="906938"/>
    <lineage>
        <taxon>Eukaryota</taxon>
        <taxon>Viridiplantae</taxon>
        <taxon>Streptophyta</taxon>
        <taxon>Embryophyta</taxon>
        <taxon>Tracheophyta</taxon>
        <taxon>Spermatophyta</taxon>
        <taxon>Magnoliopsida</taxon>
        <taxon>Liliopsida</taxon>
        <taxon>Poales</taxon>
        <taxon>Cyperaceae</taxon>
        <taxon>Cyperoideae</taxon>
        <taxon>Rhynchosporeae</taxon>
        <taxon>Rhynchospora</taxon>
    </lineage>
</organism>
<gene>
    <name evidence="2" type="ORF">LUZ62_042741</name>
</gene>
<dbReference type="EMBL" id="JAMFTS010000002">
    <property type="protein sequence ID" value="KAJ4791495.1"/>
    <property type="molecule type" value="Genomic_DNA"/>
</dbReference>